<keyword evidence="3" id="KW-0378">Hydrolase</keyword>
<dbReference type="EMBL" id="CP033138">
    <property type="protein sequence ID" value="AYO17473.1"/>
    <property type="molecule type" value="Genomic_DNA"/>
</dbReference>
<evidence type="ECO:0000313" key="11">
    <source>
        <dbReference type="Proteomes" id="UP000390336"/>
    </source>
</evidence>
<evidence type="ECO:0000256" key="5">
    <source>
        <dbReference type="ARBA" id="ARBA00051722"/>
    </source>
</evidence>
<feature type="active site" evidence="6">
    <location>
        <position position="15"/>
    </location>
</feature>
<dbReference type="InterPro" id="IPR017867">
    <property type="entry name" value="Tyr_phospatase_low_mol_wt"/>
</dbReference>
<evidence type="ECO:0000259" key="7">
    <source>
        <dbReference type="SMART" id="SM00226"/>
    </source>
</evidence>
<comment type="catalytic activity">
    <reaction evidence="5">
        <text>O-phospho-L-tyrosyl-[protein] + H2O = L-tyrosyl-[protein] + phosphate</text>
        <dbReference type="Rhea" id="RHEA:10684"/>
        <dbReference type="Rhea" id="RHEA-COMP:10136"/>
        <dbReference type="Rhea" id="RHEA-COMP:20101"/>
        <dbReference type="ChEBI" id="CHEBI:15377"/>
        <dbReference type="ChEBI" id="CHEBI:43474"/>
        <dbReference type="ChEBI" id="CHEBI:46858"/>
        <dbReference type="ChEBI" id="CHEBI:61978"/>
        <dbReference type="EC" id="3.1.3.48"/>
    </reaction>
</comment>
<comment type="similarity">
    <text evidence="1">Belongs to the low molecular weight phosphotyrosine protein phosphatase family.</text>
</comment>
<dbReference type="AlphaFoldDB" id="A0AAP9KCL1"/>
<gene>
    <name evidence="9" type="ORF">APZ19_21210</name>
    <name evidence="8" type="ORF">D0812_24220</name>
</gene>
<evidence type="ECO:0000256" key="4">
    <source>
        <dbReference type="ARBA" id="ARBA00022912"/>
    </source>
</evidence>
<feature type="domain" description="Phosphotyrosine protein phosphatase I" evidence="7">
    <location>
        <begin position="3"/>
        <end position="144"/>
    </location>
</feature>
<feature type="active site" description="Proton donor" evidence="6">
    <location>
        <position position="118"/>
    </location>
</feature>
<proteinExistence type="inferred from homology"/>
<keyword evidence="10" id="KW-1185">Reference proteome</keyword>
<name>A0AAP9KCL1_9VIBR</name>
<dbReference type="InterPro" id="IPR036196">
    <property type="entry name" value="Ptyr_pPase_sf"/>
</dbReference>
<evidence type="ECO:0000256" key="3">
    <source>
        <dbReference type="ARBA" id="ARBA00022801"/>
    </source>
</evidence>
<feature type="active site" description="Nucleophile" evidence="6">
    <location>
        <position position="9"/>
    </location>
</feature>
<dbReference type="EMBL" id="CP045860">
    <property type="protein sequence ID" value="QGH49615.1"/>
    <property type="molecule type" value="Genomic_DNA"/>
</dbReference>
<organism evidence="9 11">
    <name type="scientific">Vibrio owensii</name>
    <dbReference type="NCBI Taxonomy" id="696485"/>
    <lineage>
        <taxon>Bacteria</taxon>
        <taxon>Pseudomonadati</taxon>
        <taxon>Pseudomonadota</taxon>
        <taxon>Gammaproteobacteria</taxon>
        <taxon>Vibrionales</taxon>
        <taxon>Vibrionaceae</taxon>
        <taxon>Vibrio</taxon>
    </lineage>
</organism>
<keyword evidence="4" id="KW-0904">Protein phosphatase</keyword>
<evidence type="ECO:0000256" key="6">
    <source>
        <dbReference type="PIRSR" id="PIRSR617867-1"/>
    </source>
</evidence>
<reference evidence="9 11" key="1">
    <citation type="journal article" date="2015" name="Genome Announc.">
        <title>Draft Genome Sequence of Vibrio owensii Strain SH-14, Which Causes Shrimp Acute Hepatopancreatic Necrosis Disease.</title>
        <authorList>
            <person name="Liu L."/>
            <person name="Xiao J."/>
            <person name="Xia X."/>
            <person name="Pan Y."/>
            <person name="Yan S."/>
            <person name="Wang Y."/>
        </authorList>
    </citation>
    <scope>NUCLEOTIDE SEQUENCE [LARGE SCALE GENOMIC DNA]</scope>
    <source>
        <strain evidence="9 11">SH14</strain>
    </source>
</reference>
<reference evidence="9" key="3">
    <citation type="submission" date="2019-11" db="EMBL/GenBank/DDBJ databases">
        <title>Complete genome sequence of Vibrio owensii SH-14 isolated from shrimp with acute hepatopancreatic necrosis diease.</title>
        <authorList>
            <person name="Liang X."/>
            <person name="Wang Y."/>
        </authorList>
    </citation>
    <scope>NUCLEOTIDE SEQUENCE</scope>
    <source>
        <strain evidence="9">SH14</strain>
    </source>
</reference>
<protein>
    <recommendedName>
        <fullName evidence="2">protein-tyrosine-phosphatase</fullName>
        <ecNumber evidence="2">3.1.3.48</ecNumber>
    </recommendedName>
</protein>
<dbReference type="PRINTS" id="PR00719">
    <property type="entry name" value="LMWPTPASE"/>
</dbReference>
<sequence>MFSKILVVCVGNICRSPTGEELLRQLLPSKRVDSAGISTSISGLEGTSADGTAIKVAGSFGLDISRHKAKQLTKSLCDEFDLILVMEPEHIDLVSIISPESRHKTLLFGQWSGGSISDPYQKTEEAFRATYKALFSSARTWAERLNP</sequence>
<dbReference type="EC" id="3.1.3.48" evidence="2"/>
<reference evidence="8 10" key="2">
    <citation type="submission" date="2018-10" db="EMBL/GenBank/DDBJ databases">
        <title>Whole Genome of Vibrio owensii strain 170502, isolated from Acute Hepatopancreatic Necrosis Disease (AHPND) shrimp.</title>
        <authorList>
            <person name="Yan M."/>
            <person name="Wang X."/>
            <person name="Wang Y."/>
        </authorList>
    </citation>
    <scope>NUCLEOTIDE SEQUENCE [LARGE SCALE GENOMIC DNA]</scope>
    <source>
        <strain evidence="8 10">1700302</strain>
    </source>
</reference>
<dbReference type="SUPFAM" id="SSF52788">
    <property type="entry name" value="Phosphotyrosine protein phosphatases I"/>
    <property type="match status" value="1"/>
</dbReference>
<accession>A0AAP9KCL1</accession>
<dbReference type="PANTHER" id="PTHR11717:SF31">
    <property type="entry name" value="LOW MOLECULAR WEIGHT PROTEIN-TYROSINE-PHOSPHATASE ETP-RELATED"/>
    <property type="match status" value="1"/>
</dbReference>
<evidence type="ECO:0000256" key="2">
    <source>
        <dbReference type="ARBA" id="ARBA00013064"/>
    </source>
</evidence>
<evidence type="ECO:0000313" key="8">
    <source>
        <dbReference type="EMBL" id="AYO17473.1"/>
    </source>
</evidence>
<evidence type="ECO:0000256" key="1">
    <source>
        <dbReference type="ARBA" id="ARBA00011063"/>
    </source>
</evidence>
<dbReference type="Proteomes" id="UP000390336">
    <property type="component" value="Chromosome 2"/>
</dbReference>
<dbReference type="CDD" id="cd16343">
    <property type="entry name" value="LMWPTP"/>
    <property type="match status" value="1"/>
</dbReference>
<dbReference type="RefSeq" id="WP_054824517.1">
    <property type="nucleotide sequence ID" value="NZ_CP033138.1"/>
</dbReference>
<dbReference type="PANTHER" id="PTHR11717">
    <property type="entry name" value="LOW MOLECULAR WEIGHT PROTEIN TYROSINE PHOSPHATASE"/>
    <property type="match status" value="1"/>
</dbReference>
<dbReference type="GO" id="GO:0004725">
    <property type="term" value="F:protein tyrosine phosphatase activity"/>
    <property type="evidence" value="ECO:0007669"/>
    <property type="project" value="UniProtKB-EC"/>
</dbReference>
<evidence type="ECO:0000313" key="10">
    <source>
        <dbReference type="Proteomes" id="UP000272136"/>
    </source>
</evidence>
<dbReference type="Pfam" id="PF01451">
    <property type="entry name" value="LMWPc"/>
    <property type="match status" value="1"/>
</dbReference>
<dbReference type="Proteomes" id="UP000272136">
    <property type="component" value="Chromosome 2"/>
</dbReference>
<dbReference type="InterPro" id="IPR023485">
    <property type="entry name" value="Ptyr_pPase"/>
</dbReference>
<evidence type="ECO:0000313" key="9">
    <source>
        <dbReference type="EMBL" id="QGH49615.1"/>
    </source>
</evidence>
<dbReference type="SMART" id="SM00226">
    <property type="entry name" value="LMWPc"/>
    <property type="match status" value="1"/>
</dbReference>
<dbReference type="InterPro" id="IPR050438">
    <property type="entry name" value="LMW_PTPase"/>
</dbReference>
<dbReference type="Gene3D" id="3.40.50.2300">
    <property type="match status" value="1"/>
</dbReference>